<keyword evidence="1" id="KW-0472">Membrane</keyword>
<proteinExistence type="predicted"/>
<dbReference type="Pfam" id="PF09945">
    <property type="entry name" value="DUF2177"/>
    <property type="match status" value="1"/>
</dbReference>
<keyword evidence="1" id="KW-0812">Transmembrane</keyword>
<evidence type="ECO:0000313" key="2">
    <source>
        <dbReference type="EMBL" id="QHT20064.1"/>
    </source>
</evidence>
<dbReference type="EMBL" id="MN739677">
    <property type="protein sequence ID" value="QHT20064.1"/>
    <property type="molecule type" value="Genomic_DNA"/>
</dbReference>
<feature type="transmembrane region" description="Helical" evidence="1">
    <location>
        <begin position="95"/>
        <end position="114"/>
    </location>
</feature>
<name>A0A6C0DTX9_9ZZZZ</name>
<feature type="transmembrane region" description="Helical" evidence="1">
    <location>
        <begin position="12"/>
        <end position="30"/>
    </location>
</feature>
<organism evidence="2">
    <name type="scientific">viral metagenome</name>
    <dbReference type="NCBI Taxonomy" id="1070528"/>
    <lineage>
        <taxon>unclassified sequences</taxon>
        <taxon>metagenomes</taxon>
        <taxon>organismal metagenomes</taxon>
    </lineage>
</organism>
<dbReference type="AlphaFoldDB" id="A0A6C0DTX9"/>
<keyword evidence="1" id="KW-1133">Transmembrane helix</keyword>
<sequence>MTSYPYSLLKAAAILLLVDIFWLLTAGIYARKMTENIQGSPVQVRWIGAAVVYLFLAYMLLETTSYKQAFLYGVSIYAVYDFTSYTILDKYDWRLAIADSLWGGVLFVIAHHLLKAF</sequence>
<dbReference type="InterPro" id="IPR018687">
    <property type="entry name" value="DUF2177_membr"/>
</dbReference>
<accession>A0A6C0DTX9</accession>
<evidence type="ECO:0008006" key="3">
    <source>
        <dbReference type="Google" id="ProtNLM"/>
    </source>
</evidence>
<protein>
    <recommendedName>
        <fullName evidence="3">DUF2177 family protein</fullName>
    </recommendedName>
</protein>
<evidence type="ECO:0000256" key="1">
    <source>
        <dbReference type="SAM" id="Phobius"/>
    </source>
</evidence>
<reference evidence="2" key="1">
    <citation type="journal article" date="2020" name="Nature">
        <title>Giant virus diversity and host interactions through global metagenomics.</title>
        <authorList>
            <person name="Schulz F."/>
            <person name="Roux S."/>
            <person name="Paez-Espino D."/>
            <person name="Jungbluth S."/>
            <person name="Walsh D.A."/>
            <person name="Denef V.J."/>
            <person name="McMahon K.D."/>
            <person name="Konstantinidis K.T."/>
            <person name="Eloe-Fadrosh E.A."/>
            <person name="Kyrpides N.C."/>
            <person name="Woyke T."/>
        </authorList>
    </citation>
    <scope>NUCLEOTIDE SEQUENCE</scope>
    <source>
        <strain evidence="2">GVMAG-M-3300023174-60</strain>
    </source>
</reference>
<feature type="transmembrane region" description="Helical" evidence="1">
    <location>
        <begin position="42"/>
        <end position="61"/>
    </location>
</feature>
<feature type="transmembrane region" description="Helical" evidence="1">
    <location>
        <begin position="67"/>
        <end position="88"/>
    </location>
</feature>